<protein>
    <recommendedName>
        <fullName evidence="5">5'-3' exoribonuclease 1</fullName>
        <ecNumber evidence="5">3.1.13.-</ecNumber>
    </recommendedName>
</protein>
<feature type="compositionally biased region" description="Low complexity" evidence="6">
    <location>
        <begin position="1223"/>
        <end position="1235"/>
    </location>
</feature>
<reference evidence="12 13" key="1">
    <citation type="submission" date="2022-12" db="EMBL/GenBank/DDBJ databases">
        <title>Chromosome-level genome of Tegillarca granosa.</title>
        <authorList>
            <person name="Kim J."/>
        </authorList>
    </citation>
    <scope>NUCLEOTIDE SEQUENCE [LARGE SCALE GENOMIC DNA]</scope>
    <source>
        <strain evidence="12">Teg-2019</strain>
        <tissue evidence="12">Adductor muscle</tissue>
    </source>
</reference>
<evidence type="ECO:0000256" key="4">
    <source>
        <dbReference type="ARBA" id="ARBA00038299"/>
    </source>
</evidence>
<evidence type="ECO:0000256" key="1">
    <source>
        <dbReference type="ARBA" id="ARBA00022722"/>
    </source>
</evidence>
<evidence type="ECO:0000313" key="12">
    <source>
        <dbReference type="EMBL" id="KAJ8320860.1"/>
    </source>
</evidence>
<feature type="compositionally biased region" description="Polar residues" evidence="6">
    <location>
        <begin position="1666"/>
        <end position="1681"/>
    </location>
</feature>
<dbReference type="Pfam" id="PF18334">
    <property type="entry name" value="XRN1_D2_D3"/>
    <property type="match status" value="1"/>
</dbReference>
<dbReference type="Pfam" id="PF18129">
    <property type="entry name" value="SH3_12"/>
    <property type="match status" value="1"/>
</dbReference>
<dbReference type="EC" id="3.1.13.-" evidence="5"/>
<dbReference type="EMBL" id="JARBDR010000141">
    <property type="protein sequence ID" value="KAJ8320860.1"/>
    <property type="molecule type" value="Genomic_DNA"/>
</dbReference>
<dbReference type="InterPro" id="IPR027073">
    <property type="entry name" value="5_3_exoribonuclease"/>
</dbReference>
<feature type="domain" description="Xrn1 N-terminal" evidence="7">
    <location>
        <begin position="1"/>
        <end position="227"/>
    </location>
</feature>
<keyword evidence="2 5" id="KW-0378">Hydrolase</keyword>
<dbReference type="PIRSF" id="PIRSF006743">
    <property type="entry name" value="Exonuclease_Xnr1"/>
    <property type="match status" value="1"/>
</dbReference>
<feature type="compositionally biased region" description="Low complexity" evidence="6">
    <location>
        <begin position="1622"/>
        <end position="1634"/>
    </location>
</feature>
<dbReference type="Gene3D" id="2.30.30.750">
    <property type="match status" value="1"/>
</dbReference>
<feature type="region of interest" description="Disordered" evidence="6">
    <location>
        <begin position="411"/>
        <end position="444"/>
    </location>
</feature>
<feature type="compositionally biased region" description="Polar residues" evidence="6">
    <location>
        <begin position="1405"/>
        <end position="1421"/>
    </location>
</feature>
<dbReference type="InterPro" id="IPR040992">
    <property type="entry name" value="XRN1_D1"/>
</dbReference>
<evidence type="ECO:0000259" key="10">
    <source>
        <dbReference type="Pfam" id="PF18332"/>
    </source>
</evidence>
<keyword evidence="3 5" id="KW-0269">Exonuclease</keyword>
<dbReference type="PANTHER" id="PTHR12341">
    <property type="entry name" value="5'-&gt;3' EXORIBONUCLEASE"/>
    <property type="match status" value="1"/>
</dbReference>
<keyword evidence="1 5" id="KW-0540">Nuclease</keyword>
<feature type="domain" description="Exoribonuclease Xrn1 D2/D3" evidence="11">
    <location>
        <begin position="868"/>
        <end position="1097"/>
    </location>
</feature>
<dbReference type="Pfam" id="PF17846">
    <property type="entry name" value="XRN_M"/>
    <property type="match status" value="1"/>
</dbReference>
<keyword evidence="13" id="KW-1185">Reference proteome</keyword>
<dbReference type="CDD" id="cd18673">
    <property type="entry name" value="PIN_XRN1-2-like"/>
    <property type="match status" value="1"/>
</dbReference>
<comment type="caution">
    <text evidence="12">The sequence shown here is derived from an EMBL/GenBank/DDBJ whole genome shotgun (WGS) entry which is preliminary data.</text>
</comment>
<feature type="domain" description="5'-3' exoribonuclease 1 SH3-like" evidence="9">
    <location>
        <begin position="1124"/>
        <end position="1193"/>
    </location>
</feature>
<name>A0ABQ9FX58_TEGGR</name>
<dbReference type="Proteomes" id="UP001217089">
    <property type="component" value="Unassembled WGS sequence"/>
</dbReference>
<sequence length="1703" mass="195911">MGVPKFYRWISERYPCLSEVVKEFQIPEFDNMYLDMNGIIHVCSHPEDNNPHFRITEEKIFSDIFHYLECLFRMIKPRKVFYMAIDGVAPRAKMNQQRGRRFRSAREAEELERKARESGEILPKEKRFDSNCITPGTEFMVKLQEQLKYFCVSKMSTDPIWRGVKVYLSGHETPGEGEHKIMDFIRKERSKPDYDENTRHCLYGLDADLMMLGLATHEPHFSLLREEVRFGGKKDQAKRPATVEETTFHLLHLSLFREYLDFEFSPLKNTLPFPYDLESIIDDWVMMGFLVGNDFIPHLPHLHIHHDALPLLWKTYIKVLPSCGGYINEGGHLNLKRFEKYLEELTKFDVEKFNDIYTDLKWFEGKKLERMELDPADKPSEANKKQKKKDDNQFAALADMDDEDEIGDEFFQDEGVASSVENTDTLDDDEEEDEEEDEDEDGDTFDVEFRMHKRHYYMDKMEYESVTTDVLRDQAEGYVRGIQWILLYYYEGCPSWSWFYPHHYAPYISDVKDFSSMKIDFEIGKPFLPFQQLMAVLPAASKELLPAPYQKLMTTEESPVKDFYPVDFRTDLNGKLQEWEAVVLVPFIDENRLLLAMESVYDQLSESEKARNRHGPCYMYEYVDEFLDAYPTSLPGTYPDIAVNHALCTKIPVDELCVHPSMLRKGLLDTVKLDVFFPGFPTLKHIPHKAELKKEGVKVFQMASRNDNMMLHIIHDDEEPDIDKVAKDILGRTIFVGWPHLYEAKVVCVYDESYRFSLIEQAHQKHKGHKHQETVKKEPSRDKNTEIFYKERQSIKERYHDRLGVVIGNTSILVQALPMTGRKYICGSHGNITLEKQFGTFPVTFAYQATVKDITVHDPSFCQYSNLSDLFAEKTEVFMLGWPHYGCQGEVIEVESGGSPRVRISVAIPEEPDFNTLAVTKQYSTQQYFPGHNIAQRLGISPYFLSRITGCILIKRGAPSFEKEASGHPGNSVNVGLNLKFTKRNEECPGYTKFQDGWLYSQKTMDILAEYMKKFPELMEYISSKDQGRGDIYYETKVFGENGKERFEELQEYLKGLPCKNAKTQKSGADILEEDMIKTLEAEVAKAVENNKKKIKRVKMQVKPHLLFKPLVRESNLIPDEKVTIYLLDRVVNIRPCHSIPFGLRGTVVGIHPAEREVDFMYDVVFDEEFTGGISLRCSPNKGYRVSKSAIINITYGERKHGAKPEQPSISNEQYSLRPGGRSNFNSNQNQSNYSDAGSGRSYSDMLRQQGQRQKQAWDNDYRNDNRYYGDREENYYNDNKGRYSNSGYTKSDKQYQNRVENQNNRQDLLNRQQNYQDGQTSKRDNQQNQQGGNRDNWRQTAESDSWRQDNKPGNKQSNQLNNMTPQKAEYLRSQSFDNSDSSTPPQFVTPKLPGQKAHTKRDSSGNQNPNKMYPNNTTGGSEFANMWKELQSSPRSTDDSLNSEKRKPSSTQGPSLSAAAAALDKIPKQSMAPPGAANIDSDQPQPTTKLSIENLFTQASQSKKSLENNEFSAMFKSLQLSSNNKTEDDSIIVSAKQLPEVHDKTVEDGTTALKQMLHIESDEKTMETDHMEIKSENKTYGRQVSVQELFEVAKQQPPISKQSVPPTTQPPPNMSVPPPSTQKQNVKQHQKVQPSTNQMPGFPYNQPPPPIVPPGGHPKHHHQMTAMQVQQSFNRSQQNPRGVPPGGMQNKRMGNPNKAGPQ</sequence>
<dbReference type="InterPro" id="IPR016494">
    <property type="entry name" value="5_3_exoribonuclease_1"/>
</dbReference>
<evidence type="ECO:0000259" key="7">
    <source>
        <dbReference type="Pfam" id="PF03159"/>
    </source>
</evidence>
<comment type="subcellular location">
    <subcellularLocation>
        <location evidence="5">Cytoplasm</location>
    </subcellularLocation>
</comment>
<accession>A0ABQ9FX58</accession>
<feature type="compositionally biased region" description="Pro residues" evidence="6">
    <location>
        <begin position="1646"/>
        <end position="1657"/>
    </location>
</feature>
<dbReference type="Pfam" id="PF18332">
    <property type="entry name" value="XRN1_D1"/>
    <property type="match status" value="1"/>
</dbReference>
<dbReference type="InterPro" id="IPR047007">
    <property type="entry name" value="XRN1_D1_sf"/>
</dbReference>
<proteinExistence type="inferred from homology"/>
<evidence type="ECO:0000256" key="3">
    <source>
        <dbReference type="ARBA" id="ARBA00022839"/>
    </source>
</evidence>
<evidence type="ECO:0000313" key="13">
    <source>
        <dbReference type="Proteomes" id="UP001217089"/>
    </source>
</evidence>
<dbReference type="InterPro" id="IPR041106">
    <property type="entry name" value="XRN1_D2_D3"/>
</dbReference>
<feature type="compositionally biased region" description="Polar residues" evidence="6">
    <location>
        <begin position="1354"/>
        <end position="1366"/>
    </location>
</feature>
<evidence type="ECO:0000259" key="8">
    <source>
        <dbReference type="Pfam" id="PF17846"/>
    </source>
</evidence>
<evidence type="ECO:0000256" key="6">
    <source>
        <dbReference type="SAM" id="MobiDB-lite"/>
    </source>
</evidence>
<keyword evidence="5" id="KW-0694">RNA-binding</keyword>
<evidence type="ECO:0000256" key="5">
    <source>
        <dbReference type="PIRNR" id="PIRNR006743"/>
    </source>
</evidence>
<dbReference type="InterPro" id="IPR004859">
    <property type="entry name" value="Xrn1_N"/>
</dbReference>
<dbReference type="InterPro" id="IPR041412">
    <property type="entry name" value="Xrn1_helical"/>
</dbReference>
<feature type="compositionally biased region" description="Polar residues" evidence="6">
    <location>
        <begin position="1373"/>
        <end position="1387"/>
    </location>
</feature>
<feature type="region of interest" description="Disordered" evidence="6">
    <location>
        <begin position="1316"/>
        <end position="1459"/>
    </location>
</feature>
<dbReference type="Gene3D" id="1.25.40.1050">
    <property type="match status" value="1"/>
</dbReference>
<feature type="domain" description="Xrn1 helical" evidence="8">
    <location>
        <begin position="275"/>
        <end position="616"/>
    </location>
</feature>
<dbReference type="InterPro" id="IPR047008">
    <property type="entry name" value="XRN1_SH3_sf"/>
</dbReference>
<feature type="compositionally biased region" description="Basic and acidic residues" evidence="6">
    <location>
        <begin position="1256"/>
        <end position="1275"/>
    </location>
</feature>
<feature type="region of interest" description="Disordered" evidence="6">
    <location>
        <begin position="1597"/>
        <end position="1703"/>
    </location>
</feature>
<feature type="region of interest" description="Disordered" evidence="6">
    <location>
        <begin position="1199"/>
        <end position="1296"/>
    </location>
</feature>
<gene>
    <name evidence="12" type="ORF">KUTeg_002447</name>
</gene>
<evidence type="ECO:0000259" key="11">
    <source>
        <dbReference type="Pfam" id="PF18334"/>
    </source>
</evidence>
<dbReference type="Gene3D" id="3.40.50.12390">
    <property type="match status" value="2"/>
</dbReference>
<feature type="compositionally biased region" description="Pro residues" evidence="6">
    <location>
        <begin position="1608"/>
        <end position="1621"/>
    </location>
</feature>
<evidence type="ECO:0000256" key="2">
    <source>
        <dbReference type="ARBA" id="ARBA00022801"/>
    </source>
</evidence>
<comment type="similarity">
    <text evidence="4 5">Belongs to the 5'-3' exonuclease family.</text>
</comment>
<feature type="compositionally biased region" description="Basic and acidic residues" evidence="6">
    <location>
        <begin position="1437"/>
        <end position="1448"/>
    </location>
</feature>
<keyword evidence="5" id="KW-0963">Cytoplasm</keyword>
<organism evidence="12 13">
    <name type="scientific">Tegillarca granosa</name>
    <name type="common">Malaysian cockle</name>
    <name type="synonym">Anadara granosa</name>
    <dbReference type="NCBI Taxonomy" id="220873"/>
    <lineage>
        <taxon>Eukaryota</taxon>
        <taxon>Metazoa</taxon>
        <taxon>Spiralia</taxon>
        <taxon>Lophotrochozoa</taxon>
        <taxon>Mollusca</taxon>
        <taxon>Bivalvia</taxon>
        <taxon>Autobranchia</taxon>
        <taxon>Pteriomorphia</taxon>
        <taxon>Arcoida</taxon>
        <taxon>Arcoidea</taxon>
        <taxon>Arcidae</taxon>
        <taxon>Tegillarca</taxon>
    </lineage>
</organism>
<dbReference type="Pfam" id="PF03159">
    <property type="entry name" value="XRN_N"/>
    <property type="match status" value="1"/>
</dbReference>
<dbReference type="InterPro" id="IPR041385">
    <property type="entry name" value="SH3_12"/>
</dbReference>
<feature type="compositionally biased region" description="Acidic residues" evidence="6">
    <location>
        <begin position="424"/>
        <end position="444"/>
    </location>
</feature>
<dbReference type="Gene3D" id="2.170.260.40">
    <property type="match status" value="1"/>
</dbReference>
<evidence type="ECO:0000259" key="9">
    <source>
        <dbReference type="Pfam" id="PF18129"/>
    </source>
</evidence>
<feature type="domain" description="5'-3' exoribonuclease 1 D1" evidence="10">
    <location>
        <begin position="666"/>
        <end position="862"/>
    </location>
</feature>
<dbReference type="PANTHER" id="PTHR12341:SF7">
    <property type="entry name" value="5'-3' EXORIBONUCLEASE 1"/>
    <property type="match status" value="1"/>
</dbReference>